<evidence type="ECO:0000256" key="3">
    <source>
        <dbReference type="ARBA" id="ARBA00023163"/>
    </source>
</evidence>
<keyword evidence="2" id="KW-0238">DNA-binding</keyword>
<dbReference type="InterPro" id="IPR009057">
    <property type="entry name" value="Homeodomain-like_sf"/>
</dbReference>
<dbReference type="InterPro" id="IPR020449">
    <property type="entry name" value="Tscrpt_reg_AraC-type_HTH"/>
</dbReference>
<dbReference type="OrthoDB" id="956952at2"/>
<dbReference type="GO" id="GO:0003700">
    <property type="term" value="F:DNA-binding transcription factor activity"/>
    <property type="evidence" value="ECO:0007669"/>
    <property type="project" value="InterPro"/>
</dbReference>
<name>A0A554VQJ0_9FLAO</name>
<dbReference type="AlphaFoldDB" id="A0A554VQJ0"/>
<dbReference type="PRINTS" id="PR00032">
    <property type="entry name" value="HTHARAC"/>
</dbReference>
<dbReference type="InterPro" id="IPR018060">
    <property type="entry name" value="HTH_AraC"/>
</dbReference>
<evidence type="ECO:0000313" key="5">
    <source>
        <dbReference type="EMBL" id="TSE10807.1"/>
    </source>
</evidence>
<dbReference type="Pfam" id="PF12833">
    <property type="entry name" value="HTH_18"/>
    <property type="match status" value="1"/>
</dbReference>
<comment type="caution">
    <text evidence="5">The sequence shown here is derived from an EMBL/GenBank/DDBJ whole genome shotgun (WGS) entry which is preliminary data.</text>
</comment>
<keyword evidence="1" id="KW-0805">Transcription regulation</keyword>
<evidence type="ECO:0000256" key="2">
    <source>
        <dbReference type="ARBA" id="ARBA00023125"/>
    </source>
</evidence>
<evidence type="ECO:0000313" key="6">
    <source>
        <dbReference type="Proteomes" id="UP000318833"/>
    </source>
</evidence>
<dbReference type="PANTHER" id="PTHR43280:SF28">
    <property type="entry name" value="HTH-TYPE TRANSCRIPTIONAL ACTIVATOR RHAS"/>
    <property type="match status" value="1"/>
</dbReference>
<dbReference type="SUPFAM" id="SSF46689">
    <property type="entry name" value="Homeodomain-like"/>
    <property type="match status" value="2"/>
</dbReference>
<protein>
    <submittedName>
        <fullName evidence="5">Helix-turn-helix domain-containing protein</fullName>
    </submittedName>
</protein>
<dbReference type="SUPFAM" id="SSF51215">
    <property type="entry name" value="Regulatory protein AraC"/>
    <property type="match status" value="1"/>
</dbReference>
<keyword evidence="6" id="KW-1185">Reference proteome</keyword>
<sequence>MHKVLQSLQLSLLNVGYAHLDKHWNYDNVVSPFTRMYYISKGSAKVYHNDQTFDLKPGYMYLIPSFTYSRYKCDEYHEQYYISFFEEIKNGLSIFNLKSFVYELKAKDTDIAYFKRLLEINPNRALVNDDPEVYDNRPTLQTFKKKNEKLSSAFYLETNGLLRILLSKFIKDHNRLVIKNTTRNNLSQVLSHISENLDKELTINELASYCHLSTDYFSRIFKQKFGMRPNKYIQSKRVERAQLLLLTTDNSLKQIAEKVGLENLSYFSRVFKSFTGKTPGNFRKEELNV</sequence>
<gene>
    <name evidence="5" type="ORF">FOF46_02905</name>
</gene>
<dbReference type="SMART" id="SM00342">
    <property type="entry name" value="HTH_ARAC"/>
    <property type="match status" value="1"/>
</dbReference>
<accession>A0A554VQJ0</accession>
<organism evidence="5 6">
    <name type="scientific">Aquimarina algiphila</name>
    <dbReference type="NCBI Taxonomy" id="2047982"/>
    <lineage>
        <taxon>Bacteria</taxon>
        <taxon>Pseudomonadati</taxon>
        <taxon>Bacteroidota</taxon>
        <taxon>Flavobacteriia</taxon>
        <taxon>Flavobacteriales</taxon>
        <taxon>Flavobacteriaceae</taxon>
        <taxon>Aquimarina</taxon>
    </lineage>
</organism>
<dbReference type="PANTHER" id="PTHR43280">
    <property type="entry name" value="ARAC-FAMILY TRANSCRIPTIONAL REGULATOR"/>
    <property type="match status" value="1"/>
</dbReference>
<dbReference type="Proteomes" id="UP000318833">
    <property type="component" value="Unassembled WGS sequence"/>
</dbReference>
<feature type="domain" description="HTH araC/xylS-type" evidence="4">
    <location>
        <begin position="187"/>
        <end position="285"/>
    </location>
</feature>
<evidence type="ECO:0000259" key="4">
    <source>
        <dbReference type="PROSITE" id="PS01124"/>
    </source>
</evidence>
<evidence type="ECO:0000256" key="1">
    <source>
        <dbReference type="ARBA" id="ARBA00023015"/>
    </source>
</evidence>
<dbReference type="Gene3D" id="1.10.10.60">
    <property type="entry name" value="Homeodomain-like"/>
    <property type="match status" value="2"/>
</dbReference>
<dbReference type="EMBL" id="VLNR01000004">
    <property type="protein sequence ID" value="TSE10807.1"/>
    <property type="molecule type" value="Genomic_DNA"/>
</dbReference>
<dbReference type="InterPro" id="IPR037923">
    <property type="entry name" value="HTH-like"/>
</dbReference>
<dbReference type="GO" id="GO:0043565">
    <property type="term" value="F:sequence-specific DNA binding"/>
    <property type="evidence" value="ECO:0007669"/>
    <property type="project" value="InterPro"/>
</dbReference>
<dbReference type="PROSITE" id="PS01124">
    <property type="entry name" value="HTH_ARAC_FAMILY_2"/>
    <property type="match status" value="1"/>
</dbReference>
<dbReference type="RefSeq" id="WP_109436809.1">
    <property type="nucleotide sequence ID" value="NZ_CANLFO010000005.1"/>
</dbReference>
<dbReference type="InterPro" id="IPR018062">
    <property type="entry name" value="HTH_AraC-typ_CS"/>
</dbReference>
<proteinExistence type="predicted"/>
<keyword evidence="3" id="KW-0804">Transcription</keyword>
<dbReference type="PROSITE" id="PS00041">
    <property type="entry name" value="HTH_ARAC_FAMILY_1"/>
    <property type="match status" value="1"/>
</dbReference>
<reference evidence="5 6" key="1">
    <citation type="submission" date="2019-07" db="EMBL/GenBank/DDBJ databases">
        <title>The draft genome sequence of Aquimarina algiphila M91.</title>
        <authorList>
            <person name="Meng X."/>
        </authorList>
    </citation>
    <scope>NUCLEOTIDE SEQUENCE [LARGE SCALE GENOMIC DNA]</scope>
    <source>
        <strain evidence="5 6">M91</strain>
    </source>
</reference>